<dbReference type="InterPro" id="IPR036280">
    <property type="entry name" value="Multihaem_cyt_sf"/>
</dbReference>
<dbReference type="PANTHER" id="PTHR35038:SF6">
    <property type="entry name" value="SURFACE LOCALIZED DECAHEME CYTOCHROME C LIPOPROTEIN"/>
    <property type="match status" value="1"/>
</dbReference>
<dbReference type="InterPro" id="IPR010176">
    <property type="entry name" value="C4xCH_C2xCH_motif_GEOSU"/>
</dbReference>
<dbReference type="NCBIfam" id="TIGR01904">
    <property type="entry name" value="GSu_C4xC__C2xCH"/>
    <property type="match status" value="1"/>
</dbReference>
<name>A0A8J7JDS0_9BACT</name>
<dbReference type="InterPro" id="IPR051829">
    <property type="entry name" value="Multiheme_Cytochr_ET"/>
</dbReference>
<keyword evidence="4" id="KW-1185">Reference proteome</keyword>
<keyword evidence="1 2" id="KW-0732">Signal</keyword>
<evidence type="ECO:0000256" key="2">
    <source>
        <dbReference type="SAM" id="SignalP"/>
    </source>
</evidence>
<dbReference type="SUPFAM" id="SSF48695">
    <property type="entry name" value="Multiheme cytochromes"/>
    <property type="match status" value="2"/>
</dbReference>
<dbReference type="EMBL" id="JAEMHM010000009">
    <property type="protein sequence ID" value="MBJ6725378.1"/>
    <property type="molecule type" value="Genomic_DNA"/>
</dbReference>
<organism evidence="3 4">
    <name type="scientific">Geomesophilobacter sediminis</name>
    <dbReference type="NCBI Taxonomy" id="2798584"/>
    <lineage>
        <taxon>Bacteria</taxon>
        <taxon>Pseudomonadati</taxon>
        <taxon>Thermodesulfobacteriota</taxon>
        <taxon>Desulfuromonadia</taxon>
        <taxon>Geobacterales</taxon>
        <taxon>Geobacteraceae</taxon>
        <taxon>Geomesophilobacter</taxon>
    </lineage>
</organism>
<dbReference type="PANTHER" id="PTHR35038">
    <property type="entry name" value="DISSIMILATORY SULFITE REDUCTASE SIRA"/>
    <property type="match status" value="1"/>
</dbReference>
<dbReference type="GO" id="GO:0016491">
    <property type="term" value="F:oxidoreductase activity"/>
    <property type="evidence" value="ECO:0007669"/>
    <property type="project" value="TreeGrafter"/>
</dbReference>
<proteinExistence type="predicted"/>
<sequence length="415" mass="42331">MSRSSFVARMAAGALLAVLAGCATQNDQAPPLSDTGQHSKTWVVDHRAAYVANPDLCRSCHGADLRGGISKVDCFNQGNLPGCHANGHGPRVPNHPIPFKDPALHGPVAKADLTNCQTCHATAGGAGSNPRFNLAIGSLPAGCEQSGCHNLANPAFPARSSAHPRPWRTHNGAGNLQNACTLCHGGSSLGGTAAGGVGPACNGCHTLLAAGNVPTRNHCDSCHAFPPASGSHSAHLAVGSFTCDACHSGGGTGTLAHYNHTDTTPILAVYTSYNAKSGAGQILANGTCSNIRCHGGITTPAWGVGQINVATDCTTCHVDDTAAATQTQYNSFHSGRHDLHVNQLGLACTVCHDMTVTAGGNSHFSNLKTSAFELPAAATIKPFIQYGQAGPNSCSPGTGVPPGTSLGCHPVRTWQ</sequence>
<evidence type="ECO:0000313" key="3">
    <source>
        <dbReference type="EMBL" id="MBJ6725378.1"/>
    </source>
</evidence>
<reference evidence="3" key="1">
    <citation type="submission" date="2020-12" db="EMBL/GenBank/DDBJ databases">
        <title>Geomonas sp. Red875, isolated from river sediment.</title>
        <authorList>
            <person name="Xu Z."/>
            <person name="Zhang Z."/>
            <person name="Masuda Y."/>
            <person name="Itoh H."/>
            <person name="Senoo K."/>
        </authorList>
    </citation>
    <scope>NUCLEOTIDE SEQUENCE</scope>
    <source>
        <strain evidence="3">Red875</strain>
    </source>
</reference>
<dbReference type="Gene3D" id="3.90.10.10">
    <property type="entry name" value="Cytochrome C3"/>
    <property type="match status" value="1"/>
</dbReference>
<dbReference type="PROSITE" id="PS51257">
    <property type="entry name" value="PROKAR_LIPOPROTEIN"/>
    <property type="match status" value="1"/>
</dbReference>
<gene>
    <name evidence="3" type="ORF">JFN93_11715</name>
</gene>
<dbReference type="AlphaFoldDB" id="A0A8J7JDS0"/>
<accession>A0A8J7JDS0</accession>
<dbReference type="Proteomes" id="UP000636888">
    <property type="component" value="Unassembled WGS sequence"/>
</dbReference>
<feature type="signal peptide" evidence="2">
    <location>
        <begin position="1"/>
        <end position="29"/>
    </location>
</feature>
<dbReference type="RefSeq" id="WP_199384275.1">
    <property type="nucleotide sequence ID" value="NZ_JAEMHM010000009.1"/>
</dbReference>
<evidence type="ECO:0000313" key="4">
    <source>
        <dbReference type="Proteomes" id="UP000636888"/>
    </source>
</evidence>
<feature type="chain" id="PRO_5035235631" evidence="2">
    <location>
        <begin position="30"/>
        <end position="415"/>
    </location>
</feature>
<evidence type="ECO:0000256" key="1">
    <source>
        <dbReference type="ARBA" id="ARBA00022729"/>
    </source>
</evidence>
<comment type="caution">
    <text evidence="3">The sequence shown here is derived from an EMBL/GenBank/DDBJ whole genome shotgun (WGS) entry which is preliminary data.</text>
</comment>
<protein>
    <submittedName>
        <fullName evidence="3">CxxxxCH/CxxCH domain-containing protein</fullName>
    </submittedName>
</protein>